<gene>
    <name evidence="8" type="ORF">EDC22_101201</name>
</gene>
<protein>
    <recommendedName>
        <fullName evidence="7">UPF0056 membrane protein</fullName>
    </recommendedName>
</protein>
<evidence type="ECO:0000313" key="9">
    <source>
        <dbReference type="Proteomes" id="UP000295678"/>
    </source>
</evidence>
<proteinExistence type="inferred from homology"/>
<keyword evidence="9" id="KW-1185">Reference proteome</keyword>
<comment type="subcellular location">
    <subcellularLocation>
        <location evidence="1 7">Cell membrane</location>
        <topology evidence="1 7">Multi-pass membrane protein</topology>
    </subcellularLocation>
</comment>
<feature type="transmembrane region" description="Helical" evidence="7">
    <location>
        <begin position="12"/>
        <end position="34"/>
    </location>
</feature>
<keyword evidence="6 7" id="KW-0472">Membrane</keyword>
<evidence type="ECO:0000313" key="8">
    <source>
        <dbReference type="EMBL" id="TCT13338.1"/>
    </source>
</evidence>
<comment type="caution">
    <text evidence="8">The sequence shown here is derived from an EMBL/GenBank/DDBJ whole genome shotgun (WGS) entry which is preliminary data.</text>
</comment>
<accession>A0A4R3MKS1</accession>
<sequence length="178" mass="18386">MAAARRRKLATIAVLIAAAVLMFFIIAGQLLLGALGIPLYSFQIAGGIVLFLFALNMVFGQTKPQQAQEMSAPADPDASVAVYPLAIPAIAGPGAMLAVVLLTDNDRYSPMQQADTVAMLLAVLFVLWLALLAANPISRVIGAAGANILGRVMGLILAAVAVDNVLKAAAVYVRAAMG</sequence>
<dbReference type="InterPro" id="IPR002771">
    <property type="entry name" value="Multi_antbiot-R_MarC"/>
</dbReference>
<keyword evidence="3" id="KW-1003">Cell membrane</keyword>
<evidence type="ECO:0000256" key="2">
    <source>
        <dbReference type="ARBA" id="ARBA00009784"/>
    </source>
</evidence>
<feature type="transmembrane region" description="Helical" evidence="7">
    <location>
        <begin position="80"/>
        <end position="102"/>
    </location>
</feature>
<dbReference type="PANTHER" id="PTHR33508:SF1">
    <property type="entry name" value="UPF0056 MEMBRANE PROTEIN YHCE"/>
    <property type="match status" value="1"/>
</dbReference>
<organism evidence="8 9">
    <name type="scientific">Tepidamorphus gemmatus</name>
    <dbReference type="NCBI Taxonomy" id="747076"/>
    <lineage>
        <taxon>Bacteria</taxon>
        <taxon>Pseudomonadati</taxon>
        <taxon>Pseudomonadota</taxon>
        <taxon>Alphaproteobacteria</taxon>
        <taxon>Hyphomicrobiales</taxon>
        <taxon>Tepidamorphaceae</taxon>
        <taxon>Tepidamorphus</taxon>
    </lineage>
</organism>
<dbReference type="AlphaFoldDB" id="A0A4R3MKS1"/>
<evidence type="ECO:0000256" key="1">
    <source>
        <dbReference type="ARBA" id="ARBA00004651"/>
    </source>
</evidence>
<comment type="similarity">
    <text evidence="2 7">Belongs to the UPF0056 (MarC) family.</text>
</comment>
<feature type="transmembrane region" description="Helical" evidence="7">
    <location>
        <begin position="140"/>
        <end position="162"/>
    </location>
</feature>
<evidence type="ECO:0000256" key="4">
    <source>
        <dbReference type="ARBA" id="ARBA00022692"/>
    </source>
</evidence>
<dbReference type="EMBL" id="SMAK01000001">
    <property type="protein sequence ID" value="TCT13338.1"/>
    <property type="molecule type" value="Genomic_DNA"/>
</dbReference>
<dbReference type="Proteomes" id="UP000295678">
    <property type="component" value="Unassembled WGS sequence"/>
</dbReference>
<evidence type="ECO:0000256" key="3">
    <source>
        <dbReference type="ARBA" id="ARBA00022475"/>
    </source>
</evidence>
<dbReference type="GO" id="GO:0005886">
    <property type="term" value="C:plasma membrane"/>
    <property type="evidence" value="ECO:0007669"/>
    <property type="project" value="UniProtKB-SubCell"/>
</dbReference>
<dbReference type="Pfam" id="PF01914">
    <property type="entry name" value="MarC"/>
    <property type="match status" value="1"/>
</dbReference>
<feature type="transmembrane region" description="Helical" evidence="7">
    <location>
        <begin position="114"/>
        <end position="133"/>
    </location>
</feature>
<feature type="transmembrane region" description="Helical" evidence="7">
    <location>
        <begin position="40"/>
        <end position="59"/>
    </location>
</feature>
<name>A0A4R3MKS1_9HYPH</name>
<evidence type="ECO:0000256" key="6">
    <source>
        <dbReference type="ARBA" id="ARBA00023136"/>
    </source>
</evidence>
<evidence type="ECO:0000256" key="5">
    <source>
        <dbReference type="ARBA" id="ARBA00022989"/>
    </source>
</evidence>
<reference evidence="8 9" key="1">
    <citation type="submission" date="2019-03" db="EMBL/GenBank/DDBJ databases">
        <title>Genomic Encyclopedia of Type Strains, Phase IV (KMG-IV): sequencing the most valuable type-strain genomes for metagenomic binning, comparative biology and taxonomic classification.</title>
        <authorList>
            <person name="Goeker M."/>
        </authorList>
    </citation>
    <scope>NUCLEOTIDE SEQUENCE [LARGE SCALE GENOMIC DNA]</scope>
    <source>
        <strain evidence="8 9">DSM 19345</strain>
    </source>
</reference>
<evidence type="ECO:0000256" key="7">
    <source>
        <dbReference type="RuleBase" id="RU362048"/>
    </source>
</evidence>
<keyword evidence="5 7" id="KW-1133">Transmembrane helix</keyword>
<dbReference type="NCBIfam" id="TIGR00427">
    <property type="entry name" value="NAAT family transporter"/>
    <property type="match status" value="1"/>
</dbReference>
<keyword evidence="4 7" id="KW-0812">Transmembrane</keyword>
<dbReference type="PANTHER" id="PTHR33508">
    <property type="entry name" value="UPF0056 MEMBRANE PROTEIN YHCE"/>
    <property type="match status" value="1"/>
</dbReference>
<comment type="caution">
    <text evidence="7">Lacks conserved residue(s) required for the propagation of feature annotation.</text>
</comment>